<feature type="region of interest" description="Disordered" evidence="4">
    <location>
        <begin position="117"/>
        <end position="177"/>
    </location>
</feature>
<evidence type="ECO:0000313" key="7">
    <source>
        <dbReference type="Proteomes" id="UP000759537"/>
    </source>
</evidence>
<dbReference type="Gene3D" id="3.30.200.20">
    <property type="entry name" value="Phosphorylase Kinase, domain 1"/>
    <property type="match status" value="1"/>
</dbReference>
<dbReference type="GO" id="GO:0005829">
    <property type="term" value="C:cytosol"/>
    <property type="evidence" value="ECO:0007669"/>
    <property type="project" value="TreeGrafter"/>
</dbReference>
<evidence type="ECO:0000313" key="6">
    <source>
        <dbReference type="EMBL" id="KAF8482918.1"/>
    </source>
</evidence>
<keyword evidence="6" id="KW-0808">Transferase</keyword>
<keyword evidence="2 3" id="KW-0067">ATP-binding</keyword>
<feature type="compositionally biased region" description="Polar residues" evidence="4">
    <location>
        <begin position="1"/>
        <end position="14"/>
    </location>
</feature>
<dbReference type="GO" id="GO:0005524">
    <property type="term" value="F:ATP binding"/>
    <property type="evidence" value="ECO:0007669"/>
    <property type="project" value="UniProtKB-UniRule"/>
</dbReference>
<protein>
    <submittedName>
        <fullName evidence="6">Kinase-like domain-containing protein</fullName>
    </submittedName>
</protein>
<dbReference type="InterPro" id="IPR008271">
    <property type="entry name" value="Ser/Thr_kinase_AS"/>
</dbReference>
<feature type="compositionally biased region" description="Low complexity" evidence="4">
    <location>
        <begin position="163"/>
        <end position="177"/>
    </location>
</feature>
<evidence type="ECO:0000259" key="5">
    <source>
        <dbReference type="PROSITE" id="PS50011"/>
    </source>
</evidence>
<gene>
    <name evidence="6" type="ORF">DFH94DRAFT_730624</name>
</gene>
<dbReference type="PANTHER" id="PTHR24346:SF72">
    <property type="entry name" value="CAMK PROTEIN KINASE"/>
    <property type="match status" value="1"/>
</dbReference>
<sequence>MSSALLSPVYSSPATPALDLSPQLPPMDSSDCSDDDGDHLHTPLHLPDTNTAIVSHSDRPFPSSNHSTDFFDIAQSKYLHSSHVSRSISPFYASEQHSSFEFSSSHSHSHNALQLDPLTTDLSPQTSDLSLASSSQSASPLAYDSHDEFPSVPFPPEAPTPSPSHTTSYPHVSHSSHPGYHVTTKASAYSRRFPRGHHLNAEFVRWYQLGDELGAGGYGFVLTAFHRLELREVAVKFIIKAKVPAHAWMEDKSSRRVPTEALLLGLLSHPNIVKCMDLFEDDLYFYLVQELHGTPWVPPHAKDPLARVPIAVPGKASPCLPTPALTPSPSVDSDLHLPITPPQSSAGTSDFSREPGSAKPLSSSPNAILDSAGLSPSCPRPSQPAFFRRPSHDLFECIEQSKDKRLSEGQARFVFSQVVEAVHYLDSQGVTHCDIKDENILVDNYLNVKLVDFGSAVVVDPSEPRPTYTLFFGTTAYAASEVLQKKPYRAPPAEMWTLGVLLSYLLTGASPFPTERDAIAGRVSLAVHASDHVPESAEQLMLRCLDPNPERRANIHEVRAHPWLVGALDLPMEERIL</sequence>
<dbReference type="PROSITE" id="PS00108">
    <property type="entry name" value="PROTEIN_KINASE_ST"/>
    <property type="match status" value="1"/>
</dbReference>
<dbReference type="GO" id="GO:0035556">
    <property type="term" value="P:intracellular signal transduction"/>
    <property type="evidence" value="ECO:0007669"/>
    <property type="project" value="TreeGrafter"/>
</dbReference>
<evidence type="ECO:0000256" key="3">
    <source>
        <dbReference type="PROSITE-ProRule" id="PRU10141"/>
    </source>
</evidence>
<dbReference type="Proteomes" id="UP000759537">
    <property type="component" value="Unassembled WGS sequence"/>
</dbReference>
<reference evidence="6" key="1">
    <citation type="submission" date="2019-10" db="EMBL/GenBank/DDBJ databases">
        <authorList>
            <consortium name="DOE Joint Genome Institute"/>
            <person name="Kuo A."/>
            <person name="Miyauchi S."/>
            <person name="Kiss E."/>
            <person name="Drula E."/>
            <person name="Kohler A."/>
            <person name="Sanchez-Garcia M."/>
            <person name="Andreopoulos B."/>
            <person name="Barry K.W."/>
            <person name="Bonito G."/>
            <person name="Buee M."/>
            <person name="Carver A."/>
            <person name="Chen C."/>
            <person name="Cichocki N."/>
            <person name="Clum A."/>
            <person name="Culley D."/>
            <person name="Crous P.W."/>
            <person name="Fauchery L."/>
            <person name="Girlanda M."/>
            <person name="Hayes R."/>
            <person name="Keri Z."/>
            <person name="LaButti K."/>
            <person name="Lipzen A."/>
            <person name="Lombard V."/>
            <person name="Magnuson J."/>
            <person name="Maillard F."/>
            <person name="Morin E."/>
            <person name="Murat C."/>
            <person name="Nolan M."/>
            <person name="Ohm R."/>
            <person name="Pangilinan J."/>
            <person name="Pereira M."/>
            <person name="Perotto S."/>
            <person name="Peter M."/>
            <person name="Riley R."/>
            <person name="Sitrit Y."/>
            <person name="Stielow B."/>
            <person name="Szollosi G."/>
            <person name="Zifcakova L."/>
            <person name="Stursova M."/>
            <person name="Spatafora J.W."/>
            <person name="Tedersoo L."/>
            <person name="Vaario L.-M."/>
            <person name="Yamada A."/>
            <person name="Yan M."/>
            <person name="Wang P."/>
            <person name="Xu J."/>
            <person name="Bruns T."/>
            <person name="Baldrian P."/>
            <person name="Vilgalys R."/>
            <person name="Henrissat B."/>
            <person name="Grigoriev I.V."/>
            <person name="Hibbett D."/>
            <person name="Nagy L.G."/>
            <person name="Martin F.M."/>
        </authorList>
    </citation>
    <scope>NUCLEOTIDE SEQUENCE</scope>
    <source>
        <strain evidence="6">Prilba</strain>
    </source>
</reference>
<dbReference type="InterPro" id="IPR000719">
    <property type="entry name" value="Prot_kinase_dom"/>
</dbReference>
<dbReference type="SMART" id="SM00220">
    <property type="entry name" value="S_TKc"/>
    <property type="match status" value="1"/>
</dbReference>
<dbReference type="GO" id="GO:0004674">
    <property type="term" value="F:protein serine/threonine kinase activity"/>
    <property type="evidence" value="ECO:0007669"/>
    <property type="project" value="TreeGrafter"/>
</dbReference>
<keyword evidence="7" id="KW-1185">Reference proteome</keyword>
<feature type="region of interest" description="Disordered" evidence="4">
    <location>
        <begin position="321"/>
        <end position="383"/>
    </location>
</feature>
<dbReference type="InterPro" id="IPR017441">
    <property type="entry name" value="Protein_kinase_ATP_BS"/>
</dbReference>
<dbReference type="AlphaFoldDB" id="A0A9P5TBA5"/>
<keyword evidence="6" id="KW-0418">Kinase</keyword>
<dbReference type="PROSITE" id="PS50011">
    <property type="entry name" value="PROTEIN_KINASE_DOM"/>
    <property type="match status" value="1"/>
</dbReference>
<comment type="caution">
    <text evidence="6">The sequence shown here is derived from an EMBL/GenBank/DDBJ whole genome shotgun (WGS) entry which is preliminary data.</text>
</comment>
<dbReference type="PROSITE" id="PS00107">
    <property type="entry name" value="PROTEIN_KINASE_ATP"/>
    <property type="match status" value="1"/>
</dbReference>
<feature type="region of interest" description="Disordered" evidence="4">
    <location>
        <begin position="1"/>
        <end position="60"/>
    </location>
</feature>
<reference evidence="6" key="2">
    <citation type="journal article" date="2020" name="Nat. Commun.">
        <title>Large-scale genome sequencing of mycorrhizal fungi provides insights into the early evolution of symbiotic traits.</title>
        <authorList>
            <person name="Miyauchi S."/>
            <person name="Kiss E."/>
            <person name="Kuo A."/>
            <person name="Drula E."/>
            <person name="Kohler A."/>
            <person name="Sanchez-Garcia M."/>
            <person name="Morin E."/>
            <person name="Andreopoulos B."/>
            <person name="Barry K.W."/>
            <person name="Bonito G."/>
            <person name="Buee M."/>
            <person name="Carver A."/>
            <person name="Chen C."/>
            <person name="Cichocki N."/>
            <person name="Clum A."/>
            <person name="Culley D."/>
            <person name="Crous P.W."/>
            <person name="Fauchery L."/>
            <person name="Girlanda M."/>
            <person name="Hayes R.D."/>
            <person name="Keri Z."/>
            <person name="LaButti K."/>
            <person name="Lipzen A."/>
            <person name="Lombard V."/>
            <person name="Magnuson J."/>
            <person name="Maillard F."/>
            <person name="Murat C."/>
            <person name="Nolan M."/>
            <person name="Ohm R.A."/>
            <person name="Pangilinan J."/>
            <person name="Pereira M.F."/>
            <person name="Perotto S."/>
            <person name="Peter M."/>
            <person name="Pfister S."/>
            <person name="Riley R."/>
            <person name="Sitrit Y."/>
            <person name="Stielow J.B."/>
            <person name="Szollosi G."/>
            <person name="Zifcakova L."/>
            <person name="Stursova M."/>
            <person name="Spatafora J.W."/>
            <person name="Tedersoo L."/>
            <person name="Vaario L.M."/>
            <person name="Yamada A."/>
            <person name="Yan M."/>
            <person name="Wang P."/>
            <person name="Xu J."/>
            <person name="Bruns T."/>
            <person name="Baldrian P."/>
            <person name="Vilgalys R."/>
            <person name="Dunand C."/>
            <person name="Henrissat B."/>
            <person name="Grigoriev I.V."/>
            <person name="Hibbett D."/>
            <person name="Nagy L.G."/>
            <person name="Martin F.M."/>
        </authorList>
    </citation>
    <scope>NUCLEOTIDE SEQUENCE</scope>
    <source>
        <strain evidence="6">Prilba</strain>
    </source>
</reference>
<proteinExistence type="predicted"/>
<dbReference type="GO" id="GO:0005634">
    <property type="term" value="C:nucleus"/>
    <property type="evidence" value="ECO:0007669"/>
    <property type="project" value="TreeGrafter"/>
</dbReference>
<dbReference type="InterPro" id="IPR011009">
    <property type="entry name" value="Kinase-like_dom_sf"/>
</dbReference>
<evidence type="ECO:0000256" key="4">
    <source>
        <dbReference type="SAM" id="MobiDB-lite"/>
    </source>
</evidence>
<organism evidence="6 7">
    <name type="scientific">Russula ochroleuca</name>
    <dbReference type="NCBI Taxonomy" id="152965"/>
    <lineage>
        <taxon>Eukaryota</taxon>
        <taxon>Fungi</taxon>
        <taxon>Dikarya</taxon>
        <taxon>Basidiomycota</taxon>
        <taxon>Agaricomycotina</taxon>
        <taxon>Agaricomycetes</taxon>
        <taxon>Russulales</taxon>
        <taxon>Russulaceae</taxon>
        <taxon>Russula</taxon>
    </lineage>
</organism>
<dbReference type="OrthoDB" id="10252171at2759"/>
<accession>A0A9P5TBA5</accession>
<keyword evidence="1 3" id="KW-0547">Nucleotide-binding</keyword>
<dbReference type="SUPFAM" id="SSF56112">
    <property type="entry name" value="Protein kinase-like (PK-like)"/>
    <property type="match status" value="1"/>
</dbReference>
<feature type="compositionally biased region" description="Low complexity" evidence="4">
    <location>
        <begin position="123"/>
        <end position="143"/>
    </location>
</feature>
<feature type="binding site" evidence="3">
    <location>
        <position position="240"/>
    </location>
    <ligand>
        <name>ATP</name>
        <dbReference type="ChEBI" id="CHEBI:30616"/>
    </ligand>
</feature>
<dbReference type="PANTHER" id="PTHR24346">
    <property type="entry name" value="MAP/MICROTUBULE AFFINITY-REGULATING KINASE"/>
    <property type="match status" value="1"/>
</dbReference>
<feature type="domain" description="Protein kinase" evidence="5">
    <location>
        <begin position="207"/>
        <end position="564"/>
    </location>
</feature>
<dbReference type="Pfam" id="PF00069">
    <property type="entry name" value="Pkinase"/>
    <property type="match status" value="2"/>
</dbReference>
<feature type="compositionally biased region" description="Pro residues" evidence="4">
    <location>
        <begin position="152"/>
        <end position="162"/>
    </location>
</feature>
<dbReference type="Gene3D" id="1.10.510.10">
    <property type="entry name" value="Transferase(Phosphotransferase) domain 1"/>
    <property type="match status" value="1"/>
</dbReference>
<dbReference type="GO" id="GO:0045719">
    <property type="term" value="P:negative regulation of glycogen biosynthetic process"/>
    <property type="evidence" value="ECO:0007669"/>
    <property type="project" value="TreeGrafter"/>
</dbReference>
<name>A0A9P5TBA5_9AGAM</name>
<dbReference type="EMBL" id="WHVB01000005">
    <property type="protein sequence ID" value="KAF8482918.1"/>
    <property type="molecule type" value="Genomic_DNA"/>
</dbReference>
<evidence type="ECO:0000256" key="1">
    <source>
        <dbReference type="ARBA" id="ARBA00022741"/>
    </source>
</evidence>
<evidence type="ECO:0000256" key="2">
    <source>
        <dbReference type="ARBA" id="ARBA00022840"/>
    </source>
</evidence>